<dbReference type="EMBL" id="KB454497">
    <property type="protein sequence ID" value="EME30767.1"/>
    <property type="molecule type" value="Genomic_DNA"/>
</dbReference>
<dbReference type="AlphaFoldDB" id="M2XKV8"/>
<gene>
    <name evidence="3" type="ORF">Gasu_20030</name>
</gene>
<accession>M2XKV8</accession>
<dbReference type="Proteomes" id="UP000030680">
    <property type="component" value="Unassembled WGS sequence"/>
</dbReference>
<feature type="domain" description="Vacuolar membrane-associated protein Iml1 N-terminal" evidence="1">
    <location>
        <begin position="113"/>
        <end position="424"/>
    </location>
</feature>
<sequence length="1087" mass="126084">MVQNDFEQPGEASENNTIRWLHLRIHNASLYQDQDVLVNPDFLQVSCGDILRLSKPGESEGACFLKVTDRTSIQGTKTEISISQNIAESFQFTGHSLIQVANLGPRVKPISFVEVLVKNQYLSSSEMWRLKFLLNGQCIYSGKILFLDRIQASVKSLFMDTLQVKSGLIGHETKFNFRSQSAKIVWLIEFSKELWEETMDGRLYFELVVELMERILERWNSDGLRHILSIVVFSRVFYNNLWEAGFSSKPLLNRKDSHRSVHVLTDENNRPYSDLYFPLLTNERVGHSKSIVPRVVGSLKRLFYRFPLLIGSSLLLERFEYTTNVDYDETKFSLLLPGTAENSWSEESNLLEAFNVCLNDFERHFIDRELKATGNHVVIFTASRGVWKVHENLIKLTKRRLMSNGVGWEILSVGVPITDQAPIFILQPSKNQMEHTSKMWKNREENPNILMHLSRSISIAQMERTAKMGTIYYKFPKEWFPLRFIGPRFPSSLAKTASPRNEIRIYMEDFSNDLELESSNFVTAMHIHDNRVAVANAKHSQVALLSKLPRSTSVDLFHSTKSREEQKRNPSYEIYTTYGKFFDMTRKSIYRNHLSAVELLKDSQTKLNSNRTRWAHSIFPFTSDTNFPTFSLEDIKPWIEYETCEEPPSIDIQRRIMWNNLLEPSVLPLTTEFAPNSIFSKSYFLQYLYTLPLPSKSKSDPQLFSESARALVKELVVVHLSDEIFWKNLASPELYERTMERHAKSSSRRQKSSFPGEDIGQIRCVLAKGREYHELTVNPENYTVQVRRFVRVDAPEKSIPSFHYRYNLFCTNSSRFVIKTGSFSVQTDSINWNRLDQILVEGQVLPCTSEILMKELQARVVRFAIIPNGNKSTECISQFLRSITRGEIGFEQLPSESLDGYRSNEEQFFTKLDMGMFKGARHEWIILGVDKFLVPSAAFHWSLYWLVCEGGVVEDYIQFCFRRAKLQGLTCCRVPFDFVNSQSSWTISTVWYNINVVLWKQAIEMVILEAGLFLDKRDTENVYFVHQTGGCMVQWNKETESVYWRESNVVENTHSSRKHVFHSINNTIYLSKFVQTVVLDIIHNISF</sequence>
<dbReference type="GO" id="GO:1904262">
    <property type="term" value="P:negative regulation of TORC1 signaling"/>
    <property type="evidence" value="ECO:0007669"/>
    <property type="project" value="TreeGrafter"/>
</dbReference>
<proteinExistence type="predicted"/>
<dbReference type="STRING" id="130081.M2XKV8"/>
<dbReference type="GO" id="GO:0010508">
    <property type="term" value="P:positive regulation of autophagy"/>
    <property type="evidence" value="ECO:0007669"/>
    <property type="project" value="TreeGrafter"/>
</dbReference>
<dbReference type="InterPro" id="IPR027244">
    <property type="entry name" value="IML1"/>
</dbReference>
<name>M2XKV8_GALSU</name>
<dbReference type="PANTHER" id="PTHR13179">
    <property type="entry name" value="DEP DOMAIN CONTAINING PROTEIN 5"/>
    <property type="match status" value="1"/>
</dbReference>
<dbReference type="RefSeq" id="XP_005707287.1">
    <property type="nucleotide sequence ID" value="XM_005707230.1"/>
</dbReference>
<dbReference type="eggNOG" id="KOG3572">
    <property type="taxonomic scope" value="Eukaryota"/>
</dbReference>
<evidence type="ECO:0000259" key="2">
    <source>
        <dbReference type="Pfam" id="PF23013"/>
    </source>
</evidence>
<dbReference type="Pfam" id="PF23013">
    <property type="entry name" value="IML1_N"/>
    <property type="match status" value="1"/>
</dbReference>
<dbReference type="PANTHER" id="PTHR13179:SF8">
    <property type="entry name" value="GATOR COMPLEX PROTEIN DEPDC5"/>
    <property type="match status" value="1"/>
</dbReference>
<dbReference type="GeneID" id="17089471"/>
<keyword evidence="4" id="KW-1185">Reference proteome</keyword>
<organism evidence="3 4">
    <name type="scientific">Galdieria sulphuraria</name>
    <name type="common">Red alga</name>
    <dbReference type="NCBI Taxonomy" id="130081"/>
    <lineage>
        <taxon>Eukaryota</taxon>
        <taxon>Rhodophyta</taxon>
        <taxon>Bangiophyceae</taxon>
        <taxon>Galdieriales</taxon>
        <taxon>Galdieriaceae</taxon>
        <taxon>Galdieria</taxon>
    </lineage>
</organism>
<evidence type="ECO:0000313" key="3">
    <source>
        <dbReference type="EMBL" id="EME30767.1"/>
    </source>
</evidence>
<reference evidence="4" key="1">
    <citation type="journal article" date="2013" name="Science">
        <title>Gene transfer from bacteria and archaea facilitated evolution of an extremophilic eukaryote.</title>
        <authorList>
            <person name="Schonknecht G."/>
            <person name="Chen W.H."/>
            <person name="Ternes C.M."/>
            <person name="Barbier G.G."/>
            <person name="Shrestha R.P."/>
            <person name="Stanke M."/>
            <person name="Brautigam A."/>
            <person name="Baker B.J."/>
            <person name="Banfield J.F."/>
            <person name="Garavito R.M."/>
            <person name="Carr K."/>
            <person name="Wilkerson C."/>
            <person name="Rensing S.A."/>
            <person name="Gagneul D."/>
            <person name="Dickenson N.E."/>
            <person name="Oesterhelt C."/>
            <person name="Lercher M.J."/>
            <person name="Weber A.P."/>
        </authorList>
    </citation>
    <scope>NUCLEOTIDE SEQUENCE [LARGE SCALE GENOMIC DNA]</scope>
    <source>
        <strain evidence="4">074W</strain>
    </source>
</reference>
<dbReference type="Pfam" id="PF12257">
    <property type="entry name" value="IML1"/>
    <property type="match status" value="1"/>
</dbReference>
<dbReference type="InterPro" id="IPR055213">
    <property type="entry name" value="IML1_double_psi_beta_barrel"/>
</dbReference>
<feature type="domain" description="IML1 N-terminal double psi beta-barrel" evidence="2">
    <location>
        <begin position="21"/>
        <end position="98"/>
    </location>
</feature>
<dbReference type="OrthoDB" id="39497at2759"/>
<dbReference type="Gramene" id="EME30767">
    <property type="protein sequence ID" value="EME30767"/>
    <property type="gene ID" value="Gasu_20030"/>
</dbReference>
<evidence type="ECO:0000313" key="4">
    <source>
        <dbReference type="Proteomes" id="UP000030680"/>
    </source>
</evidence>
<dbReference type="GO" id="GO:0005096">
    <property type="term" value="F:GTPase activator activity"/>
    <property type="evidence" value="ECO:0007669"/>
    <property type="project" value="InterPro"/>
</dbReference>
<evidence type="ECO:0000259" key="1">
    <source>
        <dbReference type="Pfam" id="PF12257"/>
    </source>
</evidence>
<protein>
    <submittedName>
        <fullName evidence="3">Uncharacterized protein</fullName>
    </submittedName>
</protein>
<dbReference type="GO" id="GO:1990130">
    <property type="term" value="C:GATOR1 complex"/>
    <property type="evidence" value="ECO:0007669"/>
    <property type="project" value="TreeGrafter"/>
</dbReference>
<dbReference type="InterPro" id="IPR048255">
    <property type="entry name" value="IML1_N"/>
</dbReference>